<feature type="region of interest" description="Disordered" evidence="1">
    <location>
        <begin position="560"/>
        <end position="597"/>
    </location>
</feature>
<feature type="region of interest" description="Disordered" evidence="1">
    <location>
        <begin position="363"/>
        <end position="387"/>
    </location>
</feature>
<feature type="compositionally biased region" description="Basic and acidic residues" evidence="1">
    <location>
        <begin position="39"/>
        <end position="67"/>
    </location>
</feature>
<evidence type="ECO:0000256" key="1">
    <source>
        <dbReference type="SAM" id="MobiDB-lite"/>
    </source>
</evidence>
<dbReference type="InterPro" id="IPR037646">
    <property type="entry name" value="PROSER3"/>
</dbReference>
<evidence type="ECO:0000313" key="2">
    <source>
        <dbReference type="EMBL" id="KAK2566734.1"/>
    </source>
</evidence>
<reference evidence="2" key="2">
    <citation type="journal article" date="2023" name="Science">
        <title>Genomic signatures of disease resistance in endangered staghorn corals.</title>
        <authorList>
            <person name="Vollmer S.V."/>
            <person name="Selwyn J.D."/>
            <person name="Despard B.A."/>
            <person name="Roesel C.L."/>
        </authorList>
    </citation>
    <scope>NUCLEOTIDE SEQUENCE</scope>
    <source>
        <strain evidence="2">K2</strain>
    </source>
</reference>
<dbReference type="AlphaFoldDB" id="A0AAD9VA12"/>
<dbReference type="EMBL" id="JARQWQ010000016">
    <property type="protein sequence ID" value="KAK2566734.1"/>
    <property type="molecule type" value="Genomic_DNA"/>
</dbReference>
<feature type="region of interest" description="Disordered" evidence="1">
    <location>
        <begin position="161"/>
        <end position="299"/>
    </location>
</feature>
<feature type="region of interest" description="Disordered" evidence="1">
    <location>
        <begin position="35"/>
        <end position="124"/>
    </location>
</feature>
<feature type="compositionally biased region" description="Low complexity" evidence="1">
    <location>
        <begin position="654"/>
        <end position="666"/>
    </location>
</feature>
<dbReference type="PANTHER" id="PTHR22045:SF6">
    <property type="entry name" value="PROLINE AND SERINE-RICH PROTEIN 3"/>
    <property type="match status" value="1"/>
</dbReference>
<organism evidence="2 3">
    <name type="scientific">Acropora cervicornis</name>
    <name type="common">Staghorn coral</name>
    <dbReference type="NCBI Taxonomy" id="6130"/>
    <lineage>
        <taxon>Eukaryota</taxon>
        <taxon>Metazoa</taxon>
        <taxon>Cnidaria</taxon>
        <taxon>Anthozoa</taxon>
        <taxon>Hexacorallia</taxon>
        <taxon>Scleractinia</taxon>
        <taxon>Astrocoeniina</taxon>
        <taxon>Acroporidae</taxon>
        <taxon>Acropora</taxon>
    </lineage>
</organism>
<feature type="compositionally biased region" description="Basic residues" evidence="1">
    <location>
        <begin position="257"/>
        <end position="267"/>
    </location>
</feature>
<feature type="region of interest" description="Disordered" evidence="1">
    <location>
        <begin position="654"/>
        <end position="696"/>
    </location>
</feature>
<feature type="compositionally biased region" description="Polar residues" evidence="1">
    <location>
        <begin position="683"/>
        <end position="694"/>
    </location>
</feature>
<keyword evidence="3" id="KW-1185">Reference proteome</keyword>
<reference evidence="2" key="1">
    <citation type="journal article" date="2023" name="G3 (Bethesda)">
        <title>Whole genome assembly and annotation of the endangered Caribbean coral Acropora cervicornis.</title>
        <authorList>
            <person name="Selwyn J.D."/>
            <person name="Vollmer S.V."/>
        </authorList>
    </citation>
    <scope>NUCLEOTIDE SEQUENCE</scope>
    <source>
        <strain evidence="2">K2</strain>
    </source>
</reference>
<protein>
    <submittedName>
        <fullName evidence="2">Proline and serine-rich protein 3</fullName>
    </submittedName>
</protein>
<dbReference type="Proteomes" id="UP001249851">
    <property type="component" value="Unassembled WGS sequence"/>
</dbReference>
<name>A0AAD9VA12_ACRCE</name>
<accession>A0AAD9VA12</accession>
<gene>
    <name evidence="2" type="ORF">P5673_009406</name>
</gene>
<feature type="compositionally biased region" description="Polar residues" evidence="1">
    <location>
        <begin position="278"/>
        <end position="288"/>
    </location>
</feature>
<comment type="caution">
    <text evidence="2">The sequence shown here is derived from an EMBL/GenBank/DDBJ whole genome shotgun (WGS) entry which is preliminary data.</text>
</comment>
<dbReference type="PANTHER" id="PTHR22045">
    <property type="entry name" value="PROLINE AND SERINE-RICH PROTEIN 3"/>
    <property type="match status" value="1"/>
</dbReference>
<evidence type="ECO:0000313" key="3">
    <source>
        <dbReference type="Proteomes" id="UP001249851"/>
    </source>
</evidence>
<feature type="compositionally biased region" description="Polar residues" evidence="1">
    <location>
        <begin position="105"/>
        <end position="115"/>
    </location>
</feature>
<sequence>MRKSADPFEVDPLPKTFYYPSQQKVLPDKQRKICLSPSHRREETSKSPSDDKFLRQADHMKIHEIPTRENGSTDLDQSSSSKFEESWPSTERAMVSTPEGDAESFSLSKTTSSEGTDIPFRPLPDSTLARYIHRFRHAPPSSRHARDHGYFDSGKANEFWWLSPSPPSSSTPKDSTPPERLQGPSPHPSSSPKLKRNAARRGASPASPISKTRKGLSPFKSSIEGLDEKTADLQQRARRLLEKSESTLESSSSEVHRPKRVMQHKHPKDGSPIEASSVLASSGHLQETQQRRWPRPAPPQEEDILYQWRLARKMEKAYEQVAKRSPTLGPLPFTQLYTSCSASSASPISQTPHLVPQMDKLHQTTASCGPTPSALARSSSLTTETQPTFSSFRIIPSPFETTSLPPTSNTPFEGVVESVGDTVLPGTGQPIARPVGPQVSHQPLVIEKAEFESAKVPSHMHLSCDILPCPHQRALIESEVSDKVPLSIPVIDKMERKSHIDGHEMAMNAKPKRSVVTSELLDERGDHLERIMAQNDVDSKGPLSVPVVDSMLEHLEKRQLEMKQNGPVSEESSDKRPSQHIRQNKSNKTCHDKGLHSLKEEYVSLPTTEKSKVKERKGWKPKSNRSVWKETDRGDLLKGVIGEVVSERLYSTPCSSTSSLTDSEGSVVTKEPEAQDYNGVLEQENTAPGATSDNEFPDDEVLVMLRQRASRYREQLRQIDSLLSQQQVS</sequence>
<feature type="compositionally biased region" description="Low complexity" evidence="1">
    <location>
        <begin position="78"/>
        <end position="89"/>
    </location>
</feature>
<proteinExistence type="predicted"/>